<dbReference type="Gene3D" id="3.40.50.300">
    <property type="entry name" value="P-loop containing nucleotide triphosphate hydrolases"/>
    <property type="match status" value="1"/>
</dbReference>
<comment type="caution">
    <text evidence="7">The sequence shown here is derived from an EMBL/GenBank/DDBJ whole genome shotgun (WGS) entry which is preliminary data.</text>
</comment>
<accession>A0A2W7J8E2</accession>
<sequence>MLEVTDLAVSYGGLRALAGVSLVVGAGQFVTVVGPNGAGKSTLFKTISGIVPPTAGSVRFEGEDLLAMPASRRAHLGIAHVPEGRQVFKAMTVRENLEMGAYPMAGRHAWVRMLDRIHTLFPILAERAGQFAGTLSGGEQQMLAIGRGLACAPKLLMLDEPSMGLAPAIADLIFDRISQIHREDGLTILLVEQRVAEALELCDRGYVLETGRIVLEGPYEILAGDDRVRRSYLGLDDA</sequence>
<proteinExistence type="inferred from homology"/>
<dbReference type="InterPro" id="IPR017871">
    <property type="entry name" value="ABC_transporter-like_CS"/>
</dbReference>
<evidence type="ECO:0000313" key="8">
    <source>
        <dbReference type="Proteomes" id="UP000249688"/>
    </source>
</evidence>
<evidence type="ECO:0000256" key="1">
    <source>
        <dbReference type="ARBA" id="ARBA00005417"/>
    </source>
</evidence>
<keyword evidence="2" id="KW-0813">Transport</keyword>
<keyword evidence="3" id="KW-0547">Nucleotide-binding</keyword>
<dbReference type="EMBL" id="QKYU01000006">
    <property type="protein sequence ID" value="PZW48053.1"/>
    <property type="molecule type" value="Genomic_DNA"/>
</dbReference>
<name>A0A2W7J8E2_9PROT</name>
<keyword evidence="4 7" id="KW-0067">ATP-binding</keyword>
<dbReference type="PANTHER" id="PTHR43820">
    <property type="entry name" value="HIGH-AFFINITY BRANCHED-CHAIN AMINO ACID TRANSPORT ATP-BINDING PROTEIN LIVF"/>
    <property type="match status" value="1"/>
</dbReference>
<reference evidence="7 8" key="1">
    <citation type="submission" date="2018-06" db="EMBL/GenBank/DDBJ databases">
        <title>Genomic Encyclopedia of Archaeal and Bacterial Type Strains, Phase II (KMG-II): from individual species to whole genera.</title>
        <authorList>
            <person name="Goeker M."/>
        </authorList>
    </citation>
    <scope>NUCLEOTIDE SEQUENCE [LARGE SCALE GENOMIC DNA]</scope>
    <source>
        <strain evidence="7 8">DSM 24525</strain>
    </source>
</reference>
<dbReference type="Proteomes" id="UP000249688">
    <property type="component" value="Unassembled WGS sequence"/>
</dbReference>
<dbReference type="GO" id="GO:0005524">
    <property type="term" value="F:ATP binding"/>
    <property type="evidence" value="ECO:0007669"/>
    <property type="project" value="UniProtKB-KW"/>
</dbReference>
<dbReference type="GO" id="GO:0015807">
    <property type="term" value="P:L-amino acid transport"/>
    <property type="evidence" value="ECO:0007669"/>
    <property type="project" value="TreeGrafter"/>
</dbReference>
<dbReference type="PROSITE" id="PS50893">
    <property type="entry name" value="ABC_TRANSPORTER_2"/>
    <property type="match status" value="1"/>
</dbReference>
<comment type="similarity">
    <text evidence="1">Belongs to the ABC transporter superfamily.</text>
</comment>
<dbReference type="AlphaFoldDB" id="A0A2W7J8E2"/>
<evidence type="ECO:0000259" key="6">
    <source>
        <dbReference type="PROSITE" id="PS50893"/>
    </source>
</evidence>
<dbReference type="PROSITE" id="PS00211">
    <property type="entry name" value="ABC_TRANSPORTER_1"/>
    <property type="match status" value="1"/>
</dbReference>
<dbReference type="SMART" id="SM00382">
    <property type="entry name" value="AAA"/>
    <property type="match status" value="1"/>
</dbReference>
<dbReference type="SUPFAM" id="SSF52540">
    <property type="entry name" value="P-loop containing nucleoside triphosphate hydrolases"/>
    <property type="match status" value="1"/>
</dbReference>
<dbReference type="InterPro" id="IPR003439">
    <property type="entry name" value="ABC_transporter-like_ATP-bd"/>
</dbReference>
<evidence type="ECO:0000256" key="3">
    <source>
        <dbReference type="ARBA" id="ARBA00022741"/>
    </source>
</evidence>
<keyword evidence="5" id="KW-0029">Amino-acid transport</keyword>
<gene>
    <name evidence="7" type="ORF">C8P66_10657</name>
</gene>
<protein>
    <submittedName>
        <fullName evidence="7">Amino acid/amide ABC transporter ATP-binding protein 2 (HAAT family)</fullName>
    </submittedName>
</protein>
<dbReference type="InterPro" id="IPR027417">
    <property type="entry name" value="P-loop_NTPase"/>
</dbReference>
<feature type="domain" description="ABC transporter" evidence="6">
    <location>
        <begin position="2"/>
        <end position="235"/>
    </location>
</feature>
<keyword evidence="8" id="KW-1185">Reference proteome</keyword>
<evidence type="ECO:0000256" key="5">
    <source>
        <dbReference type="ARBA" id="ARBA00022970"/>
    </source>
</evidence>
<dbReference type="RefSeq" id="WP_111397435.1">
    <property type="nucleotide sequence ID" value="NZ_QKYU01000006.1"/>
</dbReference>
<dbReference type="InterPro" id="IPR052156">
    <property type="entry name" value="BCAA_Transport_ATP-bd_LivF"/>
</dbReference>
<evidence type="ECO:0000313" key="7">
    <source>
        <dbReference type="EMBL" id="PZW48053.1"/>
    </source>
</evidence>
<dbReference type="CDD" id="cd03224">
    <property type="entry name" value="ABC_TM1139_LivF_branched"/>
    <property type="match status" value="1"/>
</dbReference>
<dbReference type="PANTHER" id="PTHR43820:SF4">
    <property type="entry name" value="HIGH-AFFINITY BRANCHED-CHAIN AMINO ACID TRANSPORT ATP-BINDING PROTEIN LIVF"/>
    <property type="match status" value="1"/>
</dbReference>
<organism evidence="7 8">
    <name type="scientific">Humitalea rosea</name>
    <dbReference type="NCBI Taxonomy" id="990373"/>
    <lineage>
        <taxon>Bacteria</taxon>
        <taxon>Pseudomonadati</taxon>
        <taxon>Pseudomonadota</taxon>
        <taxon>Alphaproteobacteria</taxon>
        <taxon>Acetobacterales</taxon>
        <taxon>Roseomonadaceae</taxon>
        <taxon>Humitalea</taxon>
    </lineage>
</organism>
<dbReference type="Pfam" id="PF00005">
    <property type="entry name" value="ABC_tran"/>
    <property type="match status" value="1"/>
</dbReference>
<evidence type="ECO:0000256" key="2">
    <source>
        <dbReference type="ARBA" id="ARBA00022448"/>
    </source>
</evidence>
<evidence type="ECO:0000256" key="4">
    <source>
        <dbReference type="ARBA" id="ARBA00022840"/>
    </source>
</evidence>
<dbReference type="OrthoDB" id="9775250at2"/>
<dbReference type="GO" id="GO:0016887">
    <property type="term" value="F:ATP hydrolysis activity"/>
    <property type="evidence" value="ECO:0007669"/>
    <property type="project" value="InterPro"/>
</dbReference>
<dbReference type="GO" id="GO:0015658">
    <property type="term" value="F:branched-chain amino acid transmembrane transporter activity"/>
    <property type="evidence" value="ECO:0007669"/>
    <property type="project" value="TreeGrafter"/>
</dbReference>
<dbReference type="InterPro" id="IPR003593">
    <property type="entry name" value="AAA+_ATPase"/>
</dbReference>